<sequence>MKIFCLITLLFLSSQSVEGLRCFTCNGASSNEECNLKGRIVQCQPNEGSCQNEVRLSEGKYYTITKRCKQTEACSNNQEQNDKPAWEPTQCYPQFTMNSVCRCCCSKNECNARAMPCDKAPKCPAPVQPLNGQVTCSNMNFGNSTCTYECEQGYTLVGSSEITCMENGFGLKWASETPRCERKTCGASVPRSPPNGKVTCSNSNRVGSSCTFTCDRGYEVVGSSRVVCNRDQSWSNNVPLCNRVTCDSSLTIFLTNGEVSCAEFNFYSSQCSYKCNQGFNLVGSSTSTCQADGSWTAGKPECQKITCDIAKTTSSIANGEALCSDSNDYASVCTYTCTRGFIRVGEESITCQEDGTWSGNAAECIPVNCDQTAPVVENGNVLCSNGNIFESSCLFTCNEGYLMLNPGNMVCQDNSRWTKSAPSCQQIVCTPRQNDIDNGIVECSDNNVFGSLCTYLCNPGFEMQGLPTMSCGVNGWSNPPPFCQQLTCPTTQTGPTSGRVECTMENKAFSDCKYICGDGTDRWELHGSNSTSCQYDTVTQSFEWSADPPCCARQCPPYAQVDLFLVLDSSSSVGKENWNKTVFFMKDIIDNFVISPNDMLVAAVRYNKVIDTDSEIKIGRYTDLKSTTDAIVNLPYDGSGTLTGNALYYVLQNMLTAPGNRPDVQDLVLVVTDGISKDDVATPATMLRATGTNVVALGIVNQKGSLKEEDIIDIADDPEKTVLLDTGFEGLSTELVEVILKQVCGNPCERENQYSGLAF</sequence>
<dbReference type="eggNOG" id="KOG4297">
    <property type="taxonomic scope" value="Eukaryota"/>
</dbReference>
<dbReference type="Pfam" id="PF00084">
    <property type="entry name" value="Sushi"/>
    <property type="match status" value="6"/>
</dbReference>
<evidence type="ECO:0000256" key="3">
    <source>
        <dbReference type="ARBA" id="ARBA00023157"/>
    </source>
</evidence>
<feature type="disulfide bond" evidence="5">
    <location>
        <begin position="246"/>
        <end position="289"/>
    </location>
</feature>
<feature type="disulfide bond" evidence="5">
    <location>
        <begin position="337"/>
        <end position="364"/>
    </location>
</feature>
<dbReference type="Gene3D" id="2.10.70.10">
    <property type="entry name" value="Complement Module, domain 1"/>
    <property type="match status" value="6"/>
</dbReference>
<dbReference type="Proteomes" id="UP000007875">
    <property type="component" value="Unassembled WGS sequence"/>
</dbReference>
<dbReference type="AlphaFoldDB" id="H2Z8I6"/>
<feature type="domain" description="Sushi" evidence="8">
    <location>
        <begin position="183"/>
        <end position="243"/>
    </location>
</feature>
<feature type="signal peptide" evidence="6">
    <location>
        <begin position="1"/>
        <end position="19"/>
    </location>
</feature>
<keyword evidence="1 5" id="KW-0768">Sushi</keyword>
<dbReference type="HOGENOM" id="CLU_367200_0_0_1"/>
<protein>
    <submittedName>
        <fullName evidence="9">Uncharacterized protein</fullName>
    </submittedName>
</protein>
<dbReference type="CDD" id="cd23539">
    <property type="entry name" value="TFP_LU_ECD_CinHb4_like"/>
    <property type="match status" value="1"/>
</dbReference>
<dbReference type="InterPro" id="IPR050350">
    <property type="entry name" value="Compl-Cell_Adhes-Reg"/>
</dbReference>
<evidence type="ECO:0000256" key="6">
    <source>
        <dbReference type="SAM" id="SignalP"/>
    </source>
</evidence>
<evidence type="ECO:0000313" key="10">
    <source>
        <dbReference type="Proteomes" id="UP000007875"/>
    </source>
</evidence>
<evidence type="ECO:0000256" key="5">
    <source>
        <dbReference type="PROSITE-ProRule" id="PRU00302"/>
    </source>
</evidence>
<reference evidence="9" key="2">
    <citation type="submission" date="2025-08" db="UniProtKB">
        <authorList>
            <consortium name="Ensembl"/>
        </authorList>
    </citation>
    <scope>IDENTIFICATION</scope>
</reference>
<dbReference type="InParanoid" id="H2Z8I6"/>
<feature type="domain" description="Sushi" evidence="8">
    <location>
        <begin position="427"/>
        <end position="485"/>
    </location>
</feature>
<feature type="domain" description="Sushi" evidence="8">
    <location>
        <begin position="305"/>
        <end position="366"/>
    </location>
</feature>
<dbReference type="PROSITE" id="PS50923">
    <property type="entry name" value="SUSHI"/>
    <property type="match status" value="6"/>
</dbReference>
<dbReference type="PANTHER" id="PTHR19325">
    <property type="entry name" value="COMPLEMENT COMPONENT-RELATED SUSHI DOMAIN-CONTAINING"/>
    <property type="match status" value="1"/>
</dbReference>
<dbReference type="eggNOG" id="KOG3544">
    <property type="taxonomic scope" value="Eukaryota"/>
</dbReference>
<feature type="disulfide bond" evidence="5">
    <location>
        <begin position="185"/>
        <end position="228"/>
    </location>
</feature>
<evidence type="ECO:0000256" key="1">
    <source>
        <dbReference type="ARBA" id="ARBA00022659"/>
    </source>
</evidence>
<feature type="chain" id="PRO_5003579104" evidence="6">
    <location>
        <begin position="20"/>
        <end position="759"/>
    </location>
</feature>
<feature type="domain" description="Sushi" evidence="8">
    <location>
        <begin position="121"/>
        <end position="182"/>
    </location>
</feature>
<evidence type="ECO:0000259" key="8">
    <source>
        <dbReference type="PROSITE" id="PS50923"/>
    </source>
</evidence>
<keyword evidence="3 5" id="KW-1015">Disulfide bond</keyword>
<dbReference type="SUPFAM" id="SSF53300">
    <property type="entry name" value="vWA-like"/>
    <property type="match status" value="1"/>
</dbReference>
<dbReference type="SUPFAM" id="SSF57535">
    <property type="entry name" value="Complement control module/SCR domain"/>
    <property type="match status" value="6"/>
</dbReference>
<evidence type="ECO:0000259" key="7">
    <source>
        <dbReference type="PROSITE" id="PS50234"/>
    </source>
</evidence>
<feature type="disulfide bond" evidence="5">
    <location>
        <begin position="275"/>
        <end position="302"/>
    </location>
</feature>
<comment type="caution">
    <text evidence="5">Lacks conserved residue(s) required for the propagation of feature annotation.</text>
</comment>
<keyword evidence="2" id="KW-0677">Repeat</keyword>
<dbReference type="InterPro" id="IPR036465">
    <property type="entry name" value="vWFA_dom_sf"/>
</dbReference>
<dbReference type="InterPro" id="IPR002035">
    <property type="entry name" value="VWF_A"/>
</dbReference>
<dbReference type="SUPFAM" id="SSF57302">
    <property type="entry name" value="Snake toxin-like"/>
    <property type="match status" value="1"/>
</dbReference>
<dbReference type="Pfam" id="PF00092">
    <property type="entry name" value="VWA"/>
    <property type="match status" value="1"/>
</dbReference>
<accession>H2Z8I6</accession>
<keyword evidence="4" id="KW-0325">Glycoprotein</keyword>
<dbReference type="GeneTree" id="ENSGT00940000163310"/>
<name>H2Z8I6_CIOSA</name>
<proteinExistence type="predicted"/>
<feature type="disulfide bond" evidence="5">
    <location>
        <begin position="214"/>
        <end position="241"/>
    </location>
</feature>
<dbReference type="Ensembl" id="ENSCSAVT00000014058.1">
    <property type="protein sequence ID" value="ENSCSAVP00000013898.1"/>
    <property type="gene ID" value="ENSCSAVG00000008144.1"/>
</dbReference>
<evidence type="ECO:0000256" key="4">
    <source>
        <dbReference type="ARBA" id="ARBA00023180"/>
    </source>
</evidence>
<dbReference type="OMA" id="NECNARA"/>
<feature type="domain" description="Sushi" evidence="8">
    <location>
        <begin position="367"/>
        <end position="426"/>
    </location>
</feature>
<dbReference type="STRING" id="51511.ENSCSAVP00000013898"/>
<dbReference type="InterPro" id="IPR000436">
    <property type="entry name" value="Sushi_SCR_CCP_dom"/>
</dbReference>
<keyword evidence="10" id="KW-1185">Reference proteome</keyword>
<dbReference type="PANTHER" id="PTHR19325:SF560">
    <property type="entry name" value="SUSHI, VON WILLEBRAND FACTOR TYPE A, EGF AND PENTRAXIN DOMAIN-CONTAINING PROTEIN 1"/>
    <property type="match status" value="1"/>
</dbReference>
<reference evidence="10" key="1">
    <citation type="submission" date="2003-08" db="EMBL/GenBank/DDBJ databases">
        <authorList>
            <person name="Birren B."/>
            <person name="Nusbaum C."/>
            <person name="Abebe A."/>
            <person name="Abouelleil A."/>
            <person name="Adekoya E."/>
            <person name="Ait-zahra M."/>
            <person name="Allen N."/>
            <person name="Allen T."/>
            <person name="An P."/>
            <person name="Anderson M."/>
            <person name="Anderson S."/>
            <person name="Arachchi H."/>
            <person name="Armbruster J."/>
            <person name="Bachantsang P."/>
            <person name="Baldwin J."/>
            <person name="Barry A."/>
            <person name="Bayul T."/>
            <person name="Blitshsteyn B."/>
            <person name="Bloom T."/>
            <person name="Blye J."/>
            <person name="Boguslavskiy L."/>
            <person name="Borowsky M."/>
            <person name="Boukhgalter B."/>
            <person name="Brunache A."/>
            <person name="Butler J."/>
            <person name="Calixte N."/>
            <person name="Calvo S."/>
            <person name="Camarata J."/>
            <person name="Campo K."/>
            <person name="Chang J."/>
            <person name="Cheshatsang Y."/>
            <person name="Citroen M."/>
            <person name="Collymore A."/>
            <person name="Considine T."/>
            <person name="Cook A."/>
            <person name="Cooke P."/>
            <person name="Corum B."/>
            <person name="Cuomo C."/>
            <person name="David R."/>
            <person name="Dawoe T."/>
            <person name="Degray S."/>
            <person name="Dodge S."/>
            <person name="Dooley K."/>
            <person name="Dorje P."/>
            <person name="Dorjee K."/>
            <person name="Dorris L."/>
            <person name="Duffey N."/>
            <person name="Dupes A."/>
            <person name="Elkins T."/>
            <person name="Engels R."/>
            <person name="Erickson J."/>
            <person name="Farina A."/>
            <person name="Faro S."/>
            <person name="Ferreira P."/>
            <person name="Fischer H."/>
            <person name="Fitzgerald M."/>
            <person name="Foley K."/>
            <person name="Gage D."/>
            <person name="Galagan J."/>
            <person name="Gearin G."/>
            <person name="Gnerre S."/>
            <person name="Gnirke A."/>
            <person name="Goyette A."/>
            <person name="Graham J."/>
            <person name="Grandbois E."/>
            <person name="Gyaltsen K."/>
            <person name="Hafez N."/>
            <person name="Hagopian D."/>
            <person name="Hagos B."/>
            <person name="Hall J."/>
            <person name="Hatcher B."/>
            <person name="Heller A."/>
            <person name="Higgins H."/>
            <person name="Honan T."/>
            <person name="Horn A."/>
            <person name="Houde N."/>
            <person name="Hughes L."/>
            <person name="Hulme W."/>
            <person name="Husby E."/>
            <person name="Iliev I."/>
            <person name="Jaffe D."/>
            <person name="Jones C."/>
            <person name="Kamal M."/>
            <person name="Kamat A."/>
            <person name="Kamvysselis M."/>
            <person name="Karlsson E."/>
            <person name="Kells C."/>
            <person name="Kieu A."/>
            <person name="Kisner P."/>
            <person name="Kodira C."/>
            <person name="Kulbokas E."/>
            <person name="Labutti K."/>
            <person name="Lama D."/>
            <person name="Landers T."/>
            <person name="Leger J."/>
            <person name="Levine S."/>
            <person name="Lewis D."/>
            <person name="Lewis T."/>
            <person name="Lindblad-toh K."/>
            <person name="Liu X."/>
            <person name="Lokyitsang T."/>
            <person name="Lokyitsang Y."/>
            <person name="Lucien O."/>
            <person name="Lui A."/>
            <person name="Ma L.J."/>
            <person name="Mabbitt R."/>
            <person name="Macdonald J."/>
            <person name="Maclean C."/>
            <person name="Major J."/>
            <person name="Manning J."/>
            <person name="Marabella R."/>
            <person name="Maru K."/>
            <person name="Matthews C."/>
            <person name="Mauceli E."/>
            <person name="Mccarthy M."/>
            <person name="Mcdonough S."/>
            <person name="Mcghee T."/>
            <person name="Meldrim J."/>
            <person name="Meneus L."/>
            <person name="Mesirov J."/>
            <person name="Mihalev A."/>
            <person name="Mihova T."/>
            <person name="Mikkelsen T."/>
            <person name="Mlenga V."/>
            <person name="Moru K."/>
            <person name="Mozes J."/>
            <person name="Mulrain L."/>
            <person name="Munson G."/>
            <person name="Naylor J."/>
            <person name="Newes C."/>
            <person name="Nguyen C."/>
            <person name="Nguyen N."/>
            <person name="Nguyen T."/>
            <person name="Nicol R."/>
            <person name="Nielsen C."/>
            <person name="Nizzari M."/>
            <person name="Norbu C."/>
            <person name="Norbu N."/>
            <person name="O'donnell P."/>
            <person name="Okoawo O."/>
            <person name="O'leary S."/>
            <person name="Omotosho B."/>
            <person name="O'neill K."/>
            <person name="Osman S."/>
            <person name="Parker S."/>
            <person name="Perrin D."/>
            <person name="Phunkhang P."/>
            <person name="Piqani B."/>
            <person name="Purcell S."/>
            <person name="Rachupka T."/>
            <person name="Ramasamy U."/>
            <person name="Rameau R."/>
            <person name="Ray V."/>
            <person name="Raymond C."/>
            <person name="Retta R."/>
            <person name="Richardson S."/>
            <person name="Rise C."/>
            <person name="Rodriguez J."/>
            <person name="Rogers J."/>
            <person name="Rogov P."/>
            <person name="Rutman M."/>
            <person name="Schupbach R."/>
            <person name="Seaman C."/>
            <person name="Settipalli S."/>
            <person name="Sharpe T."/>
            <person name="Sheridan J."/>
            <person name="Sherpa N."/>
            <person name="Shi J."/>
            <person name="Smirnov S."/>
            <person name="Smith C."/>
            <person name="Sougnez C."/>
            <person name="Spencer B."/>
            <person name="Stalker J."/>
            <person name="Stange-thomann N."/>
            <person name="Stavropoulos S."/>
            <person name="Stetson K."/>
            <person name="Stone C."/>
            <person name="Stone S."/>
            <person name="Stubbs M."/>
            <person name="Talamas J."/>
            <person name="Tchuinga P."/>
            <person name="Tenzing P."/>
            <person name="Tesfaye S."/>
            <person name="Theodore J."/>
            <person name="Thoulutsang Y."/>
            <person name="Topham K."/>
            <person name="Towey S."/>
            <person name="Tsamla T."/>
            <person name="Tsomo N."/>
            <person name="Vallee D."/>
            <person name="Vassiliev H."/>
            <person name="Venkataraman V."/>
            <person name="Vinson J."/>
            <person name="Vo A."/>
            <person name="Wade C."/>
            <person name="Wang S."/>
            <person name="Wangchuk T."/>
            <person name="Wangdi T."/>
            <person name="Whittaker C."/>
            <person name="Wilkinson J."/>
            <person name="Wu Y."/>
            <person name="Wyman D."/>
            <person name="Yadav S."/>
            <person name="Yang S."/>
            <person name="Yang X."/>
            <person name="Yeager S."/>
            <person name="Yee E."/>
            <person name="Young G."/>
            <person name="Zainoun J."/>
            <person name="Zembeck L."/>
            <person name="Zimmer A."/>
            <person name="Zody M."/>
            <person name="Lander E."/>
        </authorList>
    </citation>
    <scope>NUCLEOTIDE SEQUENCE [LARGE SCALE GENOMIC DNA]</scope>
</reference>
<dbReference type="SMART" id="SM00032">
    <property type="entry name" value="CCP"/>
    <property type="match status" value="7"/>
</dbReference>
<keyword evidence="6" id="KW-0732">Signal</keyword>
<dbReference type="InterPro" id="IPR045860">
    <property type="entry name" value="Snake_toxin-like_sf"/>
</dbReference>
<dbReference type="SMART" id="SM00327">
    <property type="entry name" value="VWA"/>
    <property type="match status" value="1"/>
</dbReference>
<feature type="domain" description="Sushi" evidence="8">
    <location>
        <begin position="244"/>
        <end position="304"/>
    </location>
</feature>
<dbReference type="Gene3D" id="3.40.50.410">
    <property type="entry name" value="von Willebrand factor, type A domain"/>
    <property type="match status" value="1"/>
</dbReference>
<dbReference type="InterPro" id="IPR035976">
    <property type="entry name" value="Sushi/SCR/CCP_sf"/>
</dbReference>
<dbReference type="PROSITE" id="PS50234">
    <property type="entry name" value="VWFA"/>
    <property type="match status" value="1"/>
</dbReference>
<dbReference type="CDD" id="cd00033">
    <property type="entry name" value="CCP"/>
    <property type="match status" value="6"/>
</dbReference>
<evidence type="ECO:0000313" key="9">
    <source>
        <dbReference type="Ensembl" id="ENSCSAVP00000013898.1"/>
    </source>
</evidence>
<reference evidence="9" key="3">
    <citation type="submission" date="2025-09" db="UniProtKB">
        <authorList>
            <consortium name="Ensembl"/>
        </authorList>
    </citation>
    <scope>IDENTIFICATION</scope>
</reference>
<feature type="domain" description="VWFA" evidence="7">
    <location>
        <begin position="562"/>
        <end position="739"/>
    </location>
</feature>
<evidence type="ECO:0000256" key="2">
    <source>
        <dbReference type="ARBA" id="ARBA00022737"/>
    </source>
</evidence>
<organism evidence="9 10">
    <name type="scientific">Ciona savignyi</name>
    <name type="common">Pacific transparent sea squirt</name>
    <dbReference type="NCBI Taxonomy" id="51511"/>
    <lineage>
        <taxon>Eukaryota</taxon>
        <taxon>Metazoa</taxon>
        <taxon>Chordata</taxon>
        <taxon>Tunicata</taxon>
        <taxon>Ascidiacea</taxon>
        <taxon>Phlebobranchia</taxon>
        <taxon>Cionidae</taxon>
        <taxon>Ciona</taxon>
    </lineage>
</organism>
<feature type="disulfide bond" evidence="5">
    <location>
        <begin position="397"/>
        <end position="424"/>
    </location>
</feature>